<dbReference type="InterPro" id="IPR042522">
    <property type="entry name" value="Atg7_N_1"/>
</dbReference>
<dbReference type="GO" id="GO:0006995">
    <property type="term" value="P:cellular response to nitrogen starvation"/>
    <property type="evidence" value="ECO:0007669"/>
    <property type="project" value="TreeGrafter"/>
</dbReference>
<comment type="subunit">
    <text evidence="7">Homodimer.</text>
</comment>
<comment type="similarity">
    <text evidence="1 7">Belongs to the ATG7 family.</text>
</comment>
<comment type="function">
    <text evidence="7">E1-like activating enzyme involved in the 2 ubiquitin-like systems required for cytoplasm to vacuole transport (Cvt) and autophagy. Activates ATG12 for its conjugation with ATG5 and ATG8 for its conjugation with phosphatidylethanolamine. Both systems are needed for the ATG8 association to Cvt vesicles and autophagosomes membranes. Autophagy is essential for maintenance of amino acid levels and protein synthesis under nitrogen starvation. Required for selective autophagic degradation of the nucleus (nucleophagy) as well as for mitophagy which contributes to regulate mitochondrial quantity and quality by eliminating the mitochondria to a basal level to fulfill cellular energy requirements and preventing excess ROS production.</text>
</comment>
<organism evidence="10 11">
    <name type="scientific">Hesseltinella vesiculosa</name>
    <dbReference type="NCBI Taxonomy" id="101127"/>
    <lineage>
        <taxon>Eukaryota</taxon>
        <taxon>Fungi</taxon>
        <taxon>Fungi incertae sedis</taxon>
        <taxon>Mucoromycota</taxon>
        <taxon>Mucoromycotina</taxon>
        <taxon>Mucoromycetes</taxon>
        <taxon>Mucorales</taxon>
        <taxon>Cunninghamellaceae</taxon>
        <taxon>Hesseltinella</taxon>
    </lineage>
</organism>
<dbReference type="Gene3D" id="3.40.140.70">
    <property type="entry name" value="Ubiquitin-like modifier-activating enzyme ATG7 N-terminal domain"/>
    <property type="match status" value="1"/>
</dbReference>
<comment type="caution">
    <text evidence="10">The sequence shown here is derived from an EMBL/GenBank/DDBJ whole genome shotgun (WGS) entry which is preliminary data.</text>
</comment>
<keyword evidence="3 7" id="KW-0813">Transport</keyword>
<dbReference type="AlphaFoldDB" id="A0A1X2GWG0"/>
<evidence type="ECO:0000259" key="9">
    <source>
        <dbReference type="Pfam" id="PF16420"/>
    </source>
</evidence>
<evidence type="ECO:0000256" key="4">
    <source>
        <dbReference type="ARBA" id="ARBA00022927"/>
    </source>
</evidence>
<evidence type="ECO:0000256" key="3">
    <source>
        <dbReference type="ARBA" id="ARBA00022448"/>
    </source>
</evidence>
<feature type="domain" description="Ubiquitin-like modifier-activating enzyme Atg7 N-terminal" evidence="9">
    <location>
        <begin position="4"/>
        <end position="298"/>
    </location>
</feature>
<dbReference type="GO" id="GO:0034727">
    <property type="term" value="P:piecemeal microautophagy of the nucleus"/>
    <property type="evidence" value="ECO:0007669"/>
    <property type="project" value="EnsemblFungi"/>
</dbReference>
<dbReference type="Pfam" id="PF00899">
    <property type="entry name" value="ThiF"/>
    <property type="match status" value="1"/>
</dbReference>
<evidence type="ECO:0000313" key="11">
    <source>
        <dbReference type="Proteomes" id="UP000242146"/>
    </source>
</evidence>
<name>A0A1X2GWG0_9FUNG</name>
<evidence type="ECO:0000256" key="5">
    <source>
        <dbReference type="ARBA" id="ARBA00023006"/>
    </source>
</evidence>
<feature type="domain" description="THIF-type NAD/FAD binding fold" evidence="8">
    <location>
        <begin position="316"/>
        <end position="533"/>
    </location>
</feature>
<evidence type="ECO:0000256" key="7">
    <source>
        <dbReference type="RuleBase" id="RU366022"/>
    </source>
</evidence>
<evidence type="ECO:0000256" key="1">
    <source>
        <dbReference type="ARBA" id="ARBA00010931"/>
    </source>
</evidence>
<dbReference type="FunFam" id="3.40.50.720:FF:000243">
    <property type="entry name" value="Ubiquitin-like modifier-activating enzyme ATG7"/>
    <property type="match status" value="1"/>
</dbReference>
<dbReference type="InterPro" id="IPR000594">
    <property type="entry name" value="ThiF_NAD_FAD-bd"/>
</dbReference>
<dbReference type="InterPro" id="IPR006285">
    <property type="entry name" value="Atg7"/>
</dbReference>
<dbReference type="InterPro" id="IPR032197">
    <property type="entry name" value="Atg7_N"/>
</dbReference>
<keyword evidence="7" id="KW-0963">Cytoplasm</keyword>
<dbReference type="GO" id="GO:0019779">
    <property type="term" value="F:Atg8 activating enzyme activity"/>
    <property type="evidence" value="ECO:0007669"/>
    <property type="project" value="EnsemblFungi"/>
</dbReference>
<dbReference type="InterPro" id="IPR042523">
    <property type="entry name" value="Atg7_N_2"/>
</dbReference>
<dbReference type="NCBIfam" id="TIGR01381">
    <property type="entry name" value="E1_like_apg7"/>
    <property type="match status" value="1"/>
</dbReference>
<evidence type="ECO:0000256" key="6">
    <source>
        <dbReference type="PIRSR" id="PIRSR606285-1"/>
    </source>
</evidence>
<comment type="subcellular location">
    <subcellularLocation>
        <location evidence="7">Cytoplasm</location>
    </subcellularLocation>
    <subcellularLocation>
        <location evidence="7">Preautophagosomal structure</location>
    </subcellularLocation>
</comment>
<proteinExistence type="inferred from homology"/>
<dbReference type="GO" id="GO:0032446">
    <property type="term" value="P:protein modification by small protein conjugation"/>
    <property type="evidence" value="ECO:0007669"/>
    <property type="project" value="EnsemblFungi"/>
</dbReference>
<keyword evidence="11" id="KW-1185">Reference proteome</keyword>
<evidence type="ECO:0000256" key="2">
    <source>
        <dbReference type="ARBA" id="ARBA00017647"/>
    </source>
</evidence>
<sequence>MATLQFTPFQSAVDASFWLQLVDKKLNVLRLSQDAQPLTAYYALARAALPSLFTLPDQALDAASVTKPPFTFVCHGQLHNTNTMEEFTQMNKAHLTQTIADQIWQAIIDKRATHDPTLLTPFCLLTFADLKKSRFYYWFAFPALVPSKPWLFDTNASLDNVWSSTKIESLVASFDNLGQPVYFRIDSSDDVAKAVPLSAPLTEKEETTPLVFGFADPSSSADHPGWPARNLLAWVHFTYPNRPVQVLAYRERPGQPLGLSRLFSVSLPSGSYQPVKCVGWERNEHRALAPRMVDLAHMLDPALLASNAVDLNLKLMRWRLMPDLDLETIKATKCLLLGAGTLGCYVARSLMGWGVRHITFVDNGKVSMSNPVRQPLYRFEDALQGGQDKAATAAQRLLDIQPTMITKGISMTIPMPGHPQSEASLTADTEQLQNLIKEHDVVYLLTDSRESRWLPTLLARIHDKLVMNAALGFDSYVVMRHGTPTNGLGCYYCHDIVAPTDSLKDRTLDQQCTVTRPGLSAIAAALAVELMVMDADAGSPGQPATCLLGIVPHQIRGFLGQFNNMMIVGQSYEKCTACSKKVMDAFIDDPWPFLKKVTEDSMVLEQITGLDEMKKQSEALLEEDWALGEDDDISL</sequence>
<dbReference type="GO" id="GO:0000422">
    <property type="term" value="P:autophagy of mitochondrion"/>
    <property type="evidence" value="ECO:0007669"/>
    <property type="project" value="EnsemblFungi"/>
</dbReference>
<dbReference type="InterPro" id="IPR035985">
    <property type="entry name" value="Ubiquitin-activating_enz"/>
</dbReference>
<dbReference type="GO" id="GO:0097632">
    <property type="term" value="C:extrinsic component of phagophore assembly site membrane"/>
    <property type="evidence" value="ECO:0007669"/>
    <property type="project" value="EnsemblFungi"/>
</dbReference>
<dbReference type="InterPro" id="IPR045886">
    <property type="entry name" value="ThiF/MoeB/HesA"/>
</dbReference>
<dbReference type="GO" id="GO:0015031">
    <property type="term" value="P:protein transport"/>
    <property type="evidence" value="ECO:0007669"/>
    <property type="project" value="UniProtKB-UniRule"/>
</dbReference>
<keyword evidence="5 7" id="KW-0072">Autophagy</keyword>
<keyword evidence="4 7" id="KW-0653">Protein transport</keyword>
<keyword evidence="7" id="KW-0833">Ubl conjugation pathway</keyword>
<accession>A0A1X2GWG0</accession>
<dbReference type="STRING" id="101127.A0A1X2GWG0"/>
<dbReference type="OrthoDB" id="338614at2759"/>
<gene>
    <name evidence="10" type="ORF">DM01DRAFT_324362</name>
</gene>
<dbReference type="PANTHER" id="PTHR10953:SF3">
    <property type="entry name" value="UBIQUITIN-LIKE MODIFIER-ACTIVATING ENZYME ATG7"/>
    <property type="match status" value="1"/>
</dbReference>
<dbReference type="Proteomes" id="UP000242146">
    <property type="component" value="Unassembled WGS sequence"/>
</dbReference>
<feature type="active site" description="Glycyl thioester intermediate" evidence="6">
    <location>
        <position position="512"/>
    </location>
</feature>
<dbReference type="Gene3D" id="3.40.140.100">
    <property type="entry name" value="Ubiquitin-like modifier-activating enzyme ATG7 C-terminal domain"/>
    <property type="match status" value="1"/>
</dbReference>
<dbReference type="PANTHER" id="PTHR10953">
    <property type="entry name" value="UBIQUITIN-ACTIVATING ENZYME E1"/>
    <property type="match status" value="1"/>
</dbReference>
<dbReference type="Gene3D" id="3.40.50.720">
    <property type="entry name" value="NAD(P)-binding Rossmann-like Domain"/>
    <property type="match status" value="1"/>
</dbReference>
<dbReference type="FunFam" id="3.40.140.70:FF:000001">
    <property type="entry name" value="Ubiquitin-like modifier-activating enzyme atg7"/>
    <property type="match status" value="1"/>
</dbReference>
<evidence type="ECO:0000313" key="10">
    <source>
        <dbReference type="EMBL" id="ORX62340.1"/>
    </source>
</evidence>
<evidence type="ECO:0000259" key="8">
    <source>
        <dbReference type="Pfam" id="PF00899"/>
    </source>
</evidence>
<dbReference type="GO" id="GO:0005829">
    <property type="term" value="C:cytosol"/>
    <property type="evidence" value="ECO:0007669"/>
    <property type="project" value="EnsemblFungi"/>
</dbReference>
<dbReference type="SUPFAM" id="SSF69572">
    <property type="entry name" value="Activating enzymes of the ubiquitin-like proteins"/>
    <property type="match status" value="1"/>
</dbReference>
<dbReference type="EMBL" id="MCGT01000002">
    <property type="protein sequence ID" value="ORX62340.1"/>
    <property type="molecule type" value="Genomic_DNA"/>
</dbReference>
<dbReference type="GO" id="GO:0042802">
    <property type="term" value="F:identical protein binding"/>
    <property type="evidence" value="ECO:0007669"/>
    <property type="project" value="EnsemblFungi"/>
</dbReference>
<reference evidence="10 11" key="1">
    <citation type="submission" date="2016-07" db="EMBL/GenBank/DDBJ databases">
        <title>Pervasive Adenine N6-methylation of Active Genes in Fungi.</title>
        <authorList>
            <consortium name="DOE Joint Genome Institute"/>
            <person name="Mondo S.J."/>
            <person name="Dannebaum R.O."/>
            <person name="Kuo R.C."/>
            <person name="Labutti K."/>
            <person name="Haridas S."/>
            <person name="Kuo A."/>
            <person name="Salamov A."/>
            <person name="Ahrendt S.R."/>
            <person name="Lipzen A."/>
            <person name="Sullivan W."/>
            <person name="Andreopoulos W.B."/>
            <person name="Clum A."/>
            <person name="Lindquist E."/>
            <person name="Daum C."/>
            <person name="Ramamoorthy G.K."/>
            <person name="Gryganskyi A."/>
            <person name="Culley D."/>
            <person name="Magnuson J.K."/>
            <person name="James T.Y."/>
            <person name="O'Malley M.A."/>
            <person name="Stajich J.E."/>
            <person name="Spatafora J.W."/>
            <person name="Visel A."/>
            <person name="Grigoriev I.V."/>
        </authorList>
    </citation>
    <scope>NUCLEOTIDE SEQUENCE [LARGE SCALE GENOMIC DNA]</scope>
    <source>
        <strain evidence="10 11">NRRL 3301</strain>
    </source>
</reference>
<dbReference type="GO" id="GO:0019778">
    <property type="term" value="F:Atg12 activating enzyme activity"/>
    <property type="evidence" value="ECO:0007669"/>
    <property type="project" value="EnsemblFungi"/>
</dbReference>
<protein>
    <recommendedName>
        <fullName evidence="2 7">Ubiquitin-like modifier-activating enzyme ATG7</fullName>
    </recommendedName>
    <alternativeName>
        <fullName evidence="7">Autophagy-related protein 7</fullName>
    </alternativeName>
</protein>
<dbReference type="Pfam" id="PF16420">
    <property type="entry name" value="ATG7_N"/>
    <property type="match status" value="1"/>
</dbReference>
<dbReference type="GO" id="GO:0000045">
    <property type="term" value="P:autophagosome assembly"/>
    <property type="evidence" value="ECO:0007669"/>
    <property type="project" value="TreeGrafter"/>
</dbReference>